<feature type="region of interest" description="Disordered" evidence="1">
    <location>
        <begin position="864"/>
        <end position="890"/>
    </location>
</feature>
<feature type="region of interest" description="Disordered" evidence="1">
    <location>
        <begin position="691"/>
        <end position="730"/>
    </location>
</feature>
<name>A0A2A9MKA2_BESBE</name>
<feature type="compositionally biased region" description="Basic and acidic residues" evidence="1">
    <location>
        <begin position="1284"/>
        <end position="1302"/>
    </location>
</feature>
<feature type="compositionally biased region" description="Polar residues" evidence="1">
    <location>
        <begin position="508"/>
        <end position="524"/>
    </location>
</feature>
<feature type="compositionally biased region" description="Basic and acidic residues" evidence="1">
    <location>
        <begin position="864"/>
        <end position="881"/>
    </location>
</feature>
<feature type="compositionally biased region" description="Low complexity" evidence="1">
    <location>
        <begin position="564"/>
        <end position="582"/>
    </location>
</feature>
<feature type="region of interest" description="Disordered" evidence="1">
    <location>
        <begin position="1038"/>
        <end position="1067"/>
    </location>
</feature>
<feature type="compositionally biased region" description="Basic and acidic residues" evidence="1">
    <location>
        <begin position="999"/>
        <end position="1014"/>
    </location>
</feature>
<gene>
    <name evidence="2" type="ORF">BESB_040920</name>
</gene>
<feature type="region of interest" description="Disordered" evidence="1">
    <location>
        <begin position="131"/>
        <end position="494"/>
    </location>
</feature>
<feature type="region of interest" description="Disordered" evidence="1">
    <location>
        <begin position="38"/>
        <end position="102"/>
    </location>
</feature>
<feature type="compositionally biased region" description="Basic and acidic residues" evidence="1">
    <location>
        <begin position="757"/>
        <end position="775"/>
    </location>
</feature>
<feature type="compositionally biased region" description="Low complexity" evidence="1">
    <location>
        <begin position="612"/>
        <end position="635"/>
    </location>
</feature>
<dbReference type="InterPro" id="IPR052003">
    <property type="entry name" value="HR_DNA-Binding_Protein"/>
</dbReference>
<reference evidence="2 3" key="1">
    <citation type="submission" date="2017-09" db="EMBL/GenBank/DDBJ databases">
        <title>Genome sequencing of Besnoitia besnoiti strain Bb-Ger1.</title>
        <authorList>
            <person name="Schares G."/>
            <person name="Venepally P."/>
            <person name="Lorenzi H.A."/>
        </authorList>
    </citation>
    <scope>NUCLEOTIDE SEQUENCE [LARGE SCALE GENOMIC DNA]</scope>
    <source>
        <strain evidence="2 3">Bb-Ger1</strain>
    </source>
</reference>
<feature type="compositionally biased region" description="Basic and acidic residues" evidence="1">
    <location>
        <begin position="925"/>
        <end position="945"/>
    </location>
</feature>
<dbReference type="GO" id="GO:0036297">
    <property type="term" value="P:interstrand cross-link repair"/>
    <property type="evidence" value="ECO:0007669"/>
    <property type="project" value="TreeGrafter"/>
</dbReference>
<feature type="compositionally biased region" description="Acidic residues" evidence="1">
    <location>
        <begin position="705"/>
        <end position="720"/>
    </location>
</feature>
<dbReference type="Proteomes" id="UP000224006">
    <property type="component" value="Chromosome II"/>
</dbReference>
<feature type="compositionally biased region" description="Low complexity" evidence="1">
    <location>
        <begin position="40"/>
        <end position="98"/>
    </location>
</feature>
<evidence type="ECO:0000256" key="1">
    <source>
        <dbReference type="SAM" id="MobiDB-lite"/>
    </source>
</evidence>
<feature type="compositionally biased region" description="Basic and acidic residues" evidence="1">
    <location>
        <begin position="133"/>
        <end position="147"/>
    </location>
</feature>
<proteinExistence type="predicted"/>
<dbReference type="GO" id="GO:0003697">
    <property type="term" value="F:single-stranded DNA binding"/>
    <property type="evidence" value="ECO:0007669"/>
    <property type="project" value="TreeGrafter"/>
</dbReference>
<feature type="compositionally biased region" description="Low complexity" evidence="1">
    <location>
        <begin position="781"/>
        <end position="790"/>
    </location>
</feature>
<dbReference type="OrthoDB" id="10692508at2759"/>
<dbReference type="PANTHER" id="PTHR15361">
    <property type="entry name" value="RAD51/NUKS-INTERACTING PROTEIN"/>
    <property type="match status" value="1"/>
</dbReference>
<evidence type="ECO:0000313" key="3">
    <source>
        <dbReference type="Proteomes" id="UP000224006"/>
    </source>
</evidence>
<feature type="compositionally biased region" description="Acidic residues" evidence="1">
    <location>
        <begin position="253"/>
        <end position="366"/>
    </location>
</feature>
<feature type="region of interest" description="Disordered" evidence="1">
    <location>
        <begin position="1214"/>
        <end position="1311"/>
    </location>
</feature>
<dbReference type="GO" id="GO:0000724">
    <property type="term" value="P:double-strand break repair via homologous recombination"/>
    <property type="evidence" value="ECO:0007669"/>
    <property type="project" value="TreeGrafter"/>
</dbReference>
<dbReference type="PANTHER" id="PTHR15361:SF5">
    <property type="entry name" value="C3H1-TYPE DOMAIN-CONTAINING PROTEIN"/>
    <property type="match status" value="1"/>
</dbReference>
<feature type="region of interest" description="Disordered" evidence="1">
    <location>
        <begin position="755"/>
        <end position="818"/>
    </location>
</feature>
<dbReference type="KEGG" id="bbes:BESB_040920"/>
<feature type="region of interest" description="Disordered" evidence="1">
    <location>
        <begin position="987"/>
        <end position="1014"/>
    </location>
</feature>
<feature type="compositionally biased region" description="Low complexity" evidence="1">
    <location>
        <begin position="1246"/>
        <end position="1270"/>
    </location>
</feature>
<feature type="compositionally biased region" description="Basic and acidic residues" evidence="1">
    <location>
        <begin position="367"/>
        <end position="383"/>
    </location>
</feature>
<sequence length="1335" mass="142179">MPFQPRSPVRRAPCNEARDSIFSVSLKTARLSALSPLAVPSESPLTSSEAPSSPPSSAAFAASAALTPPKETPEAWRAAYSARSAARAHPEARAPAQAVGRSEHSSFAVSAAAAFWRSYVAASGIVFTGPAEAKARAGNRQEEKESQEIEAEEEADVEAEEEADVEAEEEADVEAEEADVEAEEAADVEAEEAADVEAEEEADVEAEEEADGVVKEAEEEDQANGEVREEEEEGSEGMRDDEEIDAGNVMKEEEQEETNDEVREEQEEAEADDLVEEGEEYEAGEENIDQMRGEEEEDANEVMNELEEEADGAAEKEEDEADEEDDEIDEAPEDEVDEEEGDEGVREEDDVVEEEEEEASDDEVQGEDWKAECSPEESQRDSGARATAGEAHHDEDASGASRTGALLGPLEGEAEESAEKEEAKGSSEAKEEDRGESSREFRCELPAEDASEHAWETAERRENEREGRHTQHAFRLEETGDDERARLAAASSADRWLAKGEYSACVLENSQRGETQEPAESQPPQAGDEVEEESRRRDECEASAVDFSELEQEERDRGKGAQVGGETPEAATAEASEGSLTELDTCSLTPSKTEAPHARLRPRNADCLHPCSASSLGSGESASSSAAAAAAAPSGVRHSGLLAERSASKRRPREVVMLSLPTRAPRLPLAASLSSSFARLPADARRHALAASLSASRPPHVPDDAASEPETSDAESEGESDGSRAPAAQMPALPSPLAALLLALKLAASPLLPRSVSGREEAQRKRPAPEETESPRKRHQASSPAAPAAAEAREGDETGGEEPGAACVSGEAQGGEKRGKKAVAAVRPRELFHPYLVVLLGCAAAKDVAATLHLLRAISLMETSRRSEEVHSGEAHKEGKEGQGSTETAPSTELGDLRLALNAAIVAVTLFSPRAHREASLCARGEKVEKNSEEDTRETREREEGAAECGAVVFEEFCLRPLLRLVRSPAELSRLLHVAAAALSGAPLPIASMPGGEGSGEHNDEKGAEKREEELQGLSHVLGQRFSFLHLSFFARGDSPDDDEASQKDAATPARSPETSPPDGAEYSSPFSAGHFSLVATSTPSKLLAPIPSLLASSRSTLGLCLLFAAVLYVHHRMRDPRRRTPNALLLSPPRASSASASQRGAFSICSCERRGAGSSAGGSSSAASLLSGLCLAPQQGSSLPAICEACLSPFFVFLVLAAENMRISQAENDQPRVLGGGGSSRRGRTCDARGYRGPVSRLGRRPQPLLRPRLWSPTSGVGSAVAADAGGDGSQEGSLSSGREARRAEGNEARGKNEKKSGVAQASAFAPRDVKRAFQFMLRLYDRDSERATK</sequence>
<dbReference type="GeneID" id="40309073"/>
<organism evidence="2 3">
    <name type="scientific">Besnoitia besnoiti</name>
    <name type="common">Apicomplexan protozoan</name>
    <dbReference type="NCBI Taxonomy" id="94643"/>
    <lineage>
        <taxon>Eukaryota</taxon>
        <taxon>Sar</taxon>
        <taxon>Alveolata</taxon>
        <taxon>Apicomplexa</taxon>
        <taxon>Conoidasida</taxon>
        <taxon>Coccidia</taxon>
        <taxon>Eucoccidiorida</taxon>
        <taxon>Eimeriorina</taxon>
        <taxon>Sarcocystidae</taxon>
        <taxon>Besnoitia</taxon>
    </lineage>
</organism>
<dbReference type="GO" id="GO:0003690">
    <property type="term" value="F:double-stranded DNA binding"/>
    <property type="evidence" value="ECO:0007669"/>
    <property type="project" value="TreeGrafter"/>
</dbReference>
<feature type="compositionally biased region" description="Acidic residues" evidence="1">
    <location>
        <begin position="148"/>
        <end position="245"/>
    </location>
</feature>
<accession>A0A2A9MKA2</accession>
<dbReference type="STRING" id="94643.A0A2A9MKA2"/>
<comment type="caution">
    <text evidence="2">The sequence shown here is derived from an EMBL/GenBank/DDBJ whole genome shotgun (WGS) entry which is preliminary data.</text>
</comment>
<dbReference type="EMBL" id="NWUJ01000002">
    <property type="protein sequence ID" value="PFH37634.1"/>
    <property type="molecule type" value="Genomic_DNA"/>
</dbReference>
<feature type="compositionally biased region" description="Basic and acidic residues" evidence="1">
    <location>
        <begin position="420"/>
        <end position="486"/>
    </location>
</feature>
<dbReference type="VEuPathDB" id="ToxoDB:BESB_040920"/>
<protein>
    <submittedName>
        <fullName evidence="2">Uncharacterized protein</fullName>
    </submittedName>
</protein>
<keyword evidence="3" id="KW-1185">Reference proteome</keyword>
<feature type="region of interest" description="Disordered" evidence="1">
    <location>
        <begin position="508"/>
        <end position="654"/>
    </location>
</feature>
<feature type="region of interest" description="Disordered" evidence="1">
    <location>
        <begin position="925"/>
        <end position="946"/>
    </location>
</feature>
<evidence type="ECO:0000313" key="2">
    <source>
        <dbReference type="EMBL" id="PFH37634.1"/>
    </source>
</evidence>
<dbReference type="RefSeq" id="XP_029221643.1">
    <property type="nucleotide sequence ID" value="XM_029362678.1"/>
</dbReference>